<gene>
    <name evidence="1" type="ORF">SIID45300_00096</name>
</gene>
<sequence length="342" mass="35883">MAIQGSEIKWYRSRNVNDGPTNGGTMSALEIPDGVKNNVWPDVPQAERNAGSVKYRKNFIKIANDDDLALIAPRLFIETGTPGDDRVVLLAGTQTDTQAEANAYTRCHGVGILDSPIIADDATLQVVVEPGNDANGDAIFQDGDLIRISDQTSLDAPAGNSEFLRLAASDAVTWNGNLATLTLADGNRPACNYAAGVTKVASVLEGADIAASLTGWQLSSQAGSYDRTGFPPTLDHIGAIEQTWTLTFTSATQFICVGDDLGIVGSGAIQNDFSAINPDFGKPWFTITGGSPPWGGTFASGDTITFVTHPAALPFWEKRTVPAGANSHSGNQVIVAISGESA</sequence>
<evidence type="ECO:0000313" key="2">
    <source>
        <dbReference type="Proteomes" id="UP001628193"/>
    </source>
</evidence>
<dbReference type="EMBL" id="BAAFGK010000001">
    <property type="protein sequence ID" value="GAB0055799.1"/>
    <property type="molecule type" value="Genomic_DNA"/>
</dbReference>
<dbReference type="Proteomes" id="UP001628193">
    <property type="component" value="Unassembled WGS sequence"/>
</dbReference>
<name>A0ABQ0C4J4_9PROT</name>
<reference evidence="1 2" key="2">
    <citation type="submission" date="2024-09" db="EMBL/GenBank/DDBJ databases">
        <title>Draft genome sequence of Candidatus Magnetaquicoccaceae bacterium FCR-1.</title>
        <authorList>
            <person name="Shimoshige H."/>
            <person name="Shimamura S."/>
            <person name="Taoka A."/>
            <person name="Kobayashi H."/>
            <person name="Maekawa T."/>
        </authorList>
    </citation>
    <scope>NUCLEOTIDE SEQUENCE [LARGE SCALE GENOMIC DNA]</scope>
    <source>
        <strain evidence="1 2">FCR-1</strain>
    </source>
</reference>
<keyword evidence="2" id="KW-1185">Reference proteome</keyword>
<protein>
    <submittedName>
        <fullName evidence="1">Uncharacterized protein</fullName>
    </submittedName>
</protein>
<comment type="caution">
    <text evidence="1">The sequence shown here is derived from an EMBL/GenBank/DDBJ whole genome shotgun (WGS) entry which is preliminary data.</text>
</comment>
<dbReference type="RefSeq" id="WP_420903510.1">
    <property type="nucleotide sequence ID" value="NZ_BAAFGK010000001.1"/>
</dbReference>
<accession>A0ABQ0C4J4</accession>
<evidence type="ECO:0000313" key="1">
    <source>
        <dbReference type="EMBL" id="GAB0055799.1"/>
    </source>
</evidence>
<organism evidence="1 2">
    <name type="scientific">Candidatus Magnetaquiglobus chichijimensis</name>
    <dbReference type="NCBI Taxonomy" id="3141448"/>
    <lineage>
        <taxon>Bacteria</taxon>
        <taxon>Pseudomonadati</taxon>
        <taxon>Pseudomonadota</taxon>
        <taxon>Magnetococcia</taxon>
        <taxon>Magnetococcales</taxon>
        <taxon>Candidatus Magnetaquicoccaceae</taxon>
        <taxon>Candidatus Magnetaquiglobus</taxon>
    </lineage>
</organism>
<reference evidence="1 2" key="1">
    <citation type="submission" date="2024-05" db="EMBL/GenBank/DDBJ databases">
        <authorList>
            <consortium name="Candidatus Magnetaquicoccaceae bacterium FCR-1 genome sequencing consortium"/>
            <person name="Shimoshige H."/>
            <person name="Shimamura S."/>
            <person name="Taoka A."/>
            <person name="Kobayashi H."/>
            <person name="Maekawa T."/>
        </authorList>
    </citation>
    <scope>NUCLEOTIDE SEQUENCE [LARGE SCALE GENOMIC DNA]</scope>
    <source>
        <strain evidence="1 2">FCR-1</strain>
    </source>
</reference>
<proteinExistence type="predicted"/>